<dbReference type="InterPro" id="IPR013762">
    <property type="entry name" value="Integrase-like_cat_sf"/>
</dbReference>
<reference evidence="3 4" key="1">
    <citation type="submission" date="2018-09" db="EMBL/GenBank/DDBJ databases">
        <title>Genome sequencing of strain 2DFW10M-5.</title>
        <authorList>
            <person name="Heo J."/>
            <person name="Kim S.-J."/>
            <person name="Kwon S.-W."/>
        </authorList>
    </citation>
    <scope>NUCLEOTIDE SEQUENCE [LARGE SCALE GENOMIC DNA]</scope>
    <source>
        <strain evidence="3 4">2DFW10M-5</strain>
    </source>
</reference>
<dbReference type="AlphaFoldDB" id="A0A387BPS4"/>
<gene>
    <name evidence="3" type="ORF">D7I44_11290</name>
</gene>
<sequence>MGRPPLAPGSLGKIGPPELNTSGTWTVRARFRFPDTLQTEGVRHTAETPELAIAGLREWAANYRETIGTRKLNSKSTLADLMEGWTKHWLKVEERTPGTINTNRTTTRKLLKCFGAGRLLEDIDPDIVDEIIEKLHHEFPAQSRAVHNLIVRALTWGQSRGAVDRTWHYPKATTKPSYRPRWVKENDGRPITYSPRQILDFQRALREYRTLVTPANGKTPYYLPQHRTPYYAILADMVCLQFAVCLRASEALALTADCVRWDEEIGCYFVDVRHSLVHNAGKPFLGPTKTKSSLRELPALPEFNEVISRLLHEARKTGENTALLRTPKRRFADHGTIYRQLRIFRENAAELGLIDGMENLKLHQVRKSSATFIRNEHSRDVARIFLGQREGSTVTDDYVGSKQVIDQARIAAVAAIGAHMALAPEAYADDEQDDDPNFDWAA</sequence>
<dbReference type="InterPro" id="IPR010998">
    <property type="entry name" value="Integrase_recombinase_N"/>
</dbReference>
<proteinExistence type="predicted"/>
<evidence type="ECO:0000256" key="2">
    <source>
        <dbReference type="ARBA" id="ARBA00023172"/>
    </source>
</evidence>
<organism evidence="3 4">
    <name type="scientific">Gryllotalpicola protaetiae</name>
    <dbReference type="NCBI Taxonomy" id="2419771"/>
    <lineage>
        <taxon>Bacteria</taxon>
        <taxon>Bacillati</taxon>
        <taxon>Actinomycetota</taxon>
        <taxon>Actinomycetes</taxon>
        <taxon>Micrococcales</taxon>
        <taxon>Microbacteriaceae</taxon>
        <taxon>Gryllotalpicola</taxon>
    </lineage>
</organism>
<dbReference type="SUPFAM" id="SSF56349">
    <property type="entry name" value="DNA breaking-rejoining enzymes"/>
    <property type="match status" value="1"/>
</dbReference>
<dbReference type="GO" id="GO:0003677">
    <property type="term" value="F:DNA binding"/>
    <property type="evidence" value="ECO:0007669"/>
    <property type="project" value="UniProtKB-KW"/>
</dbReference>
<dbReference type="EMBL" id="CP032624">
    <property type="protein sequence ID" value="AYG04054.1"/>
    <property type="molecule type" value="Genomic_DNA"/>
</dbReference>
<evidence type="ECO:0000256" key="1">
    <source>
        <dbReference type="ARBA" id="ARBA00023125"/>
    </source>
</evidence>
<evidence type="ECO:0000313" key="3">
    <source>
        <dbReference type="EMBL" id="AYG04054.1"/>
    </source>
</evidence>
<dbReference type="Gene3D" id="1.10.443.10">
    <property type="entry name" value="Intergrase catalytic core"/>
    <property type="match status" value="1"/>
</dbReference>
<dbReference type="InterPro" id="IPR011010">
    <property type="entry name" value="DNA_brk_join_enz"/>
</dbReference>
<evidence type="ECO:0000313" key="4">
    <source>
        <dbReference type="Proteomes" id="UP000275069"/>
    </source>
</evidence>
<evidence type="ECO:0008006" key="5">
    <source>
        <dbReference type="Google" id="ProtNLM"/>
    </source>
</evidence>
<name>A0A387BPS4_9MICO</name>
<dbReference type="KEGG" id="gry:D7I44_11290"/>
<keyword evidence="4" id="KW-1185">Reference proteome</keyword>
<dbReference type="Proteomes" id="UP000275069">
    <property type="component" value="Chromosome"/>
</dbReference>
<keyword evidence="1" id="KW-0238">DNA-binding</keyword>
<protein>
    <recommendedName>
        <fullName evidence="5">Site-specific integrase</fullName>
    </recommendedName>
</protein>
<dbReference type="Gene3D" id="1.10.150.130">
    <property type="match status" value="1"/>
</dbReference>
<accession>A0A387BPS4</accession>
<dbReference type="GO" id="GO:0015074">
    <property type="term" value="P:DNA integration"/>
    <property type="evidence" value="ECO:0007669"/>
    <property type="project" value="InterPro"/>
</dbReference>
<keyword evidence="2" id="KW-0233">DNA recombination</keyword>
<dbReference type="GO" id="GO:0006310">
    <property type="term" value="P:DNA recombination"/>
    <property type="evidence" value="ECO:0007669"/>
    <property type="project" value="UniProtKB-KW"/>
</dbReference>